<keyword evidence="4" id="KW-0807">Transducer</keyword>
<feature type="region of interest" description="Disordered" evidence="5">
    <location>
        <begin position="510"/>
        <end position="537"/>
    </location>
</feature>
<feature type="domain" description="Methyl-accepting transducer" evidence="6">
    <location>
        <begin position="502"/>
        <end position="731"/>
    </location>
</feature>
<dbReference type="Pfam" id="PF00015">
    <property type="entry name" value="MCPsignal"/>
    <property type="match status" value="1"/>
</dbReference>
<keyword evidence="9" id="KW-1185">Reference proteome</keyword>
<evidence type="ECO:0000256" key="1">
    <source>
        <dbReference type="ARBA" id="ARBA00004370"/>
    </source>
</evidence>
<dbReference type="PANTHER" id="PTHR43531">
    <property type="entry name" value="PROTEIN ICFG"/>
    <property type="match status" value="1"/>
</dbReference>
<gene>
    <name evidence="8" type="ORF">DWE98_18875</name>
</gene>
<dbReference type="Gene3D" id="6.10.340.10">
    <property type="match status" value="1"/>
</dbReference>
<evidence type="ECO:0000259" key="7">
    <source>
        <dbReference type="PROSITE" id="PS50885"/>
    </source>
</evidence>
<dbReference type="SUPFAM" id="SSF58104">
    <property type="entry name" value="Methyl-accepting chemotaxis protein (MCP) signaling domain"/>
    <property type="match status" value="1"/>
</dbReference>
<dbReference type="InterPro" id="IPR004090">
    <property type="entry name" value="Chemotax_Me-accpt_rcpt"/>
</dbReference>
<comment type="caution">
    <text evidence="8">The sequence shown here is derived from an EMBL/GenBank/DDBJ whole genome shotgun (WGS) entry which is preliminary data.</text>
</comment>
<accession>A0A370L3Z9</accession>
<feature type="compositionally biased region" description="Low complexity" evidence="5">
    <location>
        <begin position="527"/>
        <end position="537"/>
    </location>
</feature>
<evidence type="ECO:0000256" key="2">
    <source>
        <dbReference type="ARBA" id="ARBA00022500"/>
    </source>
</evidence>
<dbReference type="InterPro" id="IPR051310">
    <property type="entry name" value="MCP_chemotaxis"/>
</dbReference>
<dbReference type="PROSITE" id="PS50111">
    <property type="entry name" value="CHEMOTAXIS_TRANSDUC_2"/>
    <property type="match status" value="1"/>
</dbReference>
<proteinExistence type="inferred from homology"/>
<protein>
    <submittedName>
        <fullName evidence="8">HAMP domain-containing protein</fullName>
    </submittedName>
</protein>
<dbReference type="SMART" id="SM00283">
    <property type="entry name" value="MA"/>
    <property type="match status" value="1"/>
</dbReference>
<dbReference type="InterPro" id="IPR003660">
    <property type="entry name" value="HAMP_dom"/>
</dbReference>
<keyword evidence="2" id="KW-0145">Chemotaxis</keyword>
<feature type="domain" description="HAMP" evidence="7">
    <location>
        <begin position="329"/>
        <end position="382"/>
    </location>
</feature>
<dbReference type="GO" id="GO:0004888">
    <property type="term" value="F:transmembrane signaling receptor activity"/>
    <property type="evidence" value="ECO:0007669"/>
    <property type="project" value="InterPro"/>
</dbReference>
<evidence type="ECO:0000313" key="8">
    <source>
        <dbReference type="EMBL" id="RDJ22506.1"/>
    </source>
</evidence>
<dbReference type="Proteomes" id="UP000255207">
    <property type="component" value="Unassembled WGS sequence"/>
</dbReference>
<dbReference type="AlphaFoldDB" id="A0A370L3Z9"/>
<dbReference type="SMART" id="SM00304">
    <property type="entry name" value="HAMP"/>
    <property type="match status" value="3"/>
</dbReference>
<dbReference type="InterPro" id="IPR004089">
    <property type="entry name" value="MCPsignal_dom"/>
</dbReference>
<dbReference type="GO" id="GO:0007165">
    <property type="term" value="P:signal transduction"/>
    <property type="evidence" value="ECO:0007669"/>
    <property type="project" value="UniProtKB-KW"/>
</dbReference>
<dbReference type="GO" id="GO:0006935">
    <property type="term" value="P:chemotaxis"/>
    <property type="evidence" value="ECO:0007669"/>
    <property type="project" value="UniProtKB-KW"/>
</dbReference>
<evidence type="ECO:0000256" key="3">
    <source>
        <dbReference type="ARBA" id="ARBA00029447"/>
    </source>
</evidence>
<feature type="domain" description="HAMP" evidence="7">
    <location>
        <begin position="445"/>
        <end position="497"/>
    </location>
</feature>
<dbReference type="CDD" id="cd11386">
    <property type="entry name" value="MCP_signal"/>
    <property type="match status" value="1"/>
</dbReference>
<dbReference type="EMBL" id="QQTP01000010">
    <property type="protein sequence ID" value="RDJ22506.1"/>
    <property type="molecule type" value="Genomic_DNA"/>
</dbReference>
<evidence type="ECO:0000256" key="5">
    <source>
        <dbReference type="SAM" id="MobiDB-lite"/>
    </source>
</evidence>
<evidence type="ECO:0000313" key="9">
    <source>
        <dbReference type="Proteomes" id="UP000255207"/>
    </source>
</evidence>
<organism evidence="8 9">
    <name type="scientific">Bosea caraganae</name>
    <dbReference type="NCBI Taxonomy" id="2763117"/>
    <lineage>
        <taxon>Bacteria</taxon>
        <taxon>Pseudomonadati</taxon>
        <taxon>Pseudomonadota</taxon>
        <taxon>Alphaproteobacteria</taxon>
        <taxon>Hyphomicrobiales</taxon>
        <taxon>Boseaceae</taxon>
        <taxon>Bosea</taxon>
    </lineage>
</organism>
<dbReference type="Pfam" id="PF18947">
    <property type="entry name" value="HAMP_2"/>
    <property type="match status" value="1"/>
</dbReference>
<comment type="subcellular location">
    <subcellularLocation>
        <location evidence="1">Membrane</location>
    </subcellularLocation>
</comment>
<dbReference type="PANTHER" id="PTHR43531:SF11">
    <property type="entry name" value="METHYL-ACCEPTING CHEMOTAXIS PROTEIN 3"/>
    <property type="match status" value="1"/>
</dbReference>
<dbReference type="PROSITE" id="PS50885">
    <property type="entry name" value="HAMP"/>
    <property type="match status" value="2"/>
</dbReference>
<name>A0A370L3Z9_9HYPH</name>
<dbReference type="PRINTS" id="PR00260">
    <property type="entry name" value="CHEMTRNSDUCR"/>
</dbReference>
<evidence type="ECO:0000259" key="6">
    <source>
        <dbReference type="PROSITE" id="PS50111"/>
    </source>
</evidence>
<reference evidence="9" key="1">
    <citation type="submission" date="2018-07" db="EMBL/GenBank/DDBJ databases">
        <authorList>
            <person name="Safronova V.I."/>
            <person name="Chirak E.R."/>
            <person name="Sazanova A.L."/>
        </authorList>
    </citation>
    <scope>NUCLEOTIDE SEQUENCE [LARGE SCALE GENOMIC DNA]</scope>
    <source>
        <strain evidence="9">RCAM04685</strain>
    </source>
</reference>
<comment type="similarity">
    <text evidence="3">Belongs to the methyl-accepting chemotaxis (MCP) protein family.</text>
</comment>
<dbReference type="FunFam" id="1.10.287.950:FF:000001">
    <property type="entry name" value="Methyl-accepting chemotaxis sensory transducer"/>
    <property type="match status" value="1"/>
</dbReference>
<dbReference type="GO" id="GO:0016020">
    <property type="term" value="C:membrane"/>
    <property type="evidence" value="ECO:0007669"/>
    <property type="project" value="UniProtKB-SubCell"/>
</dbReference>
<dbReference type="SUPFAM" id="SSF158472">
    <property type="entry name" value="HAMP domain-like"/>
    <property type="match status" value="1"/>
</dbReference>
<dbReference type="Gene3D" id="1.10.287.950">
    <property type="entry name" value="Methyl-accepting chemotaxis protein"/>
    <property type="match status" value="1"/>
</dbReference>
<sequence>MACLSLPGLGALAYMAKQSYADMQTNMRLAQLVEADKALLLAGNTIRSNRGQAQTAIQAENDPNATVKKVEQANREELAGAILRLKATDLPDREALADGIAQREQQTNARLPEIYAEAAKSKAQRSLAATMPWYNGVGDIETALVKASDATSNAVRLADPVLADLQGFKSAGWRVRSSYGSQCSILRPLIGSGKAMDAGQLRALGEVRGSAGAGTSQLKQLAARPGVSPDLARKVGVMNAEVDAANLKIDELIGKLGPGTGPVLGAEDWTRLCNGPFTAIIGTVTQSLDDMAANTQAQLSSAWTRLAAMGGLFVALLIVCTLSWRGIQRRVARPLVSLKSALDGMQAGDFSNAIPAHPYPDEVGALSGALETYRENALALEASRRDRETAMLADAEQAADVQSLVRDVSGIVAAARAGDFSGHAETGKVEGPLRELVEGVNEINRLVDGATGEFVEVLEALAQGDLTHQVRTPYNGRFGALRDALNETVERLSETVSTIQKTALDTGNAAREINAGADDLSKRTEEQASSLEETAATTEELAASVKASAHASRNAVGLAEEAKSVAQNGGAIVTQAIAAMESIEQASRKISDINSVIDDIAFQTNLLALNAAVEAARAGDSGKGFAVVASEVRTLAQRSAEAAKDITALINSSNQEVTRGVALVRSAGEALGKIVDASQRVATTVADISTASAEQANGIDEMSQTVAHMDEMTQQNAALAEQSAASASALTSQIQRLNALVAAFQTRDGQMQPPRLRSAA</sequence>
<evidence type="ECO:0000256" key="4">
    <source>
        <dbReference type="PROSITE-ProRule" id="PRU00284"/>
    </source>
</evidence>
<dbReference type="Pfam" id="PF00672">
    <property type="entry name" value="HAMP"/>
    <property type="match status" value="1"/>
</dbReference>